<dbReference type="SUPFAM" id="SSF55874">
    <property type="entry name" value="ATPase domain of HSP90 chaperone/DNA topoisomerase II/histidine kinase"/>
    <property type="match status" value="1"/>
</dbReference>
<dbReference type="Pfam" id="PF13426">
    <property type="entry name" value="PAS_9"/>
    <property type="match status" value="1"/>
</dbReference>
<dbReference type="Gene3D" id="3.30.450.20">
    <property type="entry name" value="PAS domain"/>
    <property type="match status" value="1"/>
</dbReference>
<evidence type="ECO:0000256" key="4">
    <source>
        <dbReference type="ARBA" id="ARBA00022553"/>
    </source>
</evidence>
<keyword evidence="7" id="KW-0902">Two-component regulatory system</keyword>
<keyword evidence="8" id="KW-0472">Membrane</keyword>
<feature type="transmembrane region" description="Helical" evidence="8">
    <location>
        <begin position="129"/>
        <end position="151"/>
    </location>
</feature>
<dbReference type="InterPro" id="IPR003661">
    <property type="entry name" value="HisK_dim/P_dom"/>
</dbReference>
<organism evidence="12 13">
    <name type="scientific">Nocardioides taihuensis</name>
    <dbReference type="NCBI Taxonomy" id="1835606"/>
    <lineage>
        <taxon>Bacteria</taxon>
        <taxon>Bacillati</taxon>
        <taxon>Actinomycetota</taxon>
        <taxon>Actinomycetes</taxon>
        <taxon>Propionibacteriales</taxon>
        <taxon>Nocardioidaceae</taxon>
        <taxon>Nocardioides</taxon>
    </lineage>
</organism>
<dbReference type="InterPro" id="IPR004358">
    <property type="entry name" value="Sig_transdc_His_kin-like_C"/>
</dbReference>
<keyword evidence="8" id="KW-1133">Transmembrane helix</keyword>
<feature type="domain" description="PAS" evidence="10">
    <location>
        <begin position="279"/>
        <end position="324"/>
    </location>
</feature>
<dbReference type="PROSITE" id="PS50113">
    <property type="entry name" value="PAC"/>
    <property type="match status" value="1"/>
</dbReference>
<keyword evidence="5" id="KW-0808">Transferase</keyword>
<keyword evidence="13" id="KW-1185">Reference proteome</keyword>
<evidence type="ECO:0000256" key="1">
    <source>
        <dbReference type="ARBA" id="ARBA00000085"/>
    </source>
</evidence>
<sequence length="656" mass="70277">MTVVGTGAVLSRSADAVSSEMWPAGLGAAALFGLTRRQRPVVLVLVLLLATGSFLAGGRPWELALAQGAGVALEAWVITAVVTDRGRREARLLDDDDFARLVIAIALGGLVAASCATVGAAIVGVEHRWLAPAGTFVGHASSALILLPFFMRTNRFSTLAPPLERACQWALLVAVTGAVFRPSDFPPLLFLVIAVLAWGALRLQLHEVQVELLFVVTAGTVMTSFGLGPLAEVPQEFELPADVPGIVLQAFFLACALVTIPMTLLVGQQRTATREARIERDKAASIVDSANLAIIGTDETGRITLFNPGAQRLLGYDESDVLGQLTTMFHTPAAISRKAEELGVADDFTAVALALAEPDTPATDMRFLRKDGAERTHSMTLSRIVDDRGVVTGYVSTSEDVTDRVRAHDALVDALETERRAVERLREVDHVKDTFISTVSHELRTPITSITGYLELLLDDGFGPLTEEQADAVRRVDGNSRRLLSLIDDLLTLSRVHEEGLGLVRREVDLVAVVRTAYDDTAPTWALRDLDVTLEVPEEPLPLTGDEDMLERVVVNLLSNAVKFTPDGGRVTTRLRAGDGEAVLEVEDTGIGIPVEEQGRLFTRFFRASTAQDRAIPGSGLGLSIAGAIVESHGGRIEVESGEGAGTTIRAHLPRG</sequence>
<dbReference type="SMART" id="SM00091">
    <property type="entry name" value="PAS"/>
    <property type="match status" value="1"/>
</dbReference>
<keyword evidence="4" id="KW-0597">Phosphoprotein</keyword>
<dbReference type="Proteomes" id="UP001596087">
    <property type="component" value="Unassembled WGS sequence"/>
</dbReference>
<dbReference type="InterPro" id="IPR003594">
    <property type="entry name" value="HATPase_dom"/>
</dbReference>
<evidence type="ECO:0000259" key="9">
    <source>
        <dbReference type="PROSITE" id="PS50109"/>
    </source>
</evidence>
<keyword evidence="6" id="KW-0418">Kinase</keyword>
<keyword evidence="8" id="KW-0812">Transmembrane</keyword>
<dbReference type="InterPro" id="IPR035965">
    <property type="entry name" value="PAS-like_dom_sf"/>
</dbReference>
<keyword evidence="12" id="KW-0067">ATP-binding</keyword>
<dbReference type="NCBIfam" id="TIGR00229">
    <property type="entry name" value="sensory_box"/>
    <property type="match status" value="1"/>
</dbReference>
<dbReference type="CDD" id="cd00130">
    <property type="entry name" value="PAS"/>
    <property type="match status" value="1"/>
</dbReference>
<dbReference type="SUPFAM" id="SSF55785">
    <property type="entry name" value="PYP-like sensor domain (PAS domain)"/>
    <property type="match status" value="1"/>
</dbReference>
<evidence type="ECO:0000313" key="12">
    <source>
        <dbReference type="EMBL" id="MFC5179394.1"/>
    </source>
</evidence>
<comment type="caution">
    <text evidence="12">The sequence shown here is derived from an EMBL/GenBank/DDBJ whole genome shotgun (WGS) entry which is preliminary data.</text>
</comment>
<dbReference type="PANTHER" id="PTHR43711">
    <property type="entry name" value="TWO-COMPONENT HISTIDINE KINASE"/>
    <property type="match status" value="1"/>
</dbReference>
<dbReference type="PRINTS" id="PR00344">
    <property type="entry name" value="BCTRLSENSOR"/>
</dbReference>
<dbReference type="PANTHER" id="PTHR43711:SF1">
    <property type="entry name" value="HISTIDINE KINASE 1"/>
    <property type="match status" value="1"/>
</dbReference>
<dbReference type="InterPro" id="IPR000700">
    <property type="entry name" value="PAS-assoc_C"/>
</dbReference>
<feature type="transmembrane region" description="Helical" evidence="8">
    <location>
        <begin position="102"/>
        <end position="123"/>
    </location>
</feature>
<dbReference type="RefSeq" id="WP_378593487.1">
    <property type="nucleotide sequence ID" value="NZ_JBHSKD010000027.1"/>
</dbReference>
<evidence type="ECO:0000256" key="7">
    <source>
        <dbReference type="ARBA" id="ARBA00023012"/>
    </source>
</evidence>
<evidence type="ECO:0000313" key="13">
    <source>
        <dbReference type="Proteomes" id="UP001596087"/>
    </source>
</evidence>
<evidence type="ECO:0000256" key="5">
    <source>
        <dbReference type="ARBA" id="ARBA00022679"/>
    </source>
</evidence>
<dbReference type="SMART" id="SM00388">
    <property type="entry name" value="HisKA"/>
    <property type="match status" value="1"/>
</dbReference>
<protein>
    <recommendedName>
        <fullName evidence="3">histidine kinase</fullName>
        <ecNumber evidence="3">2.7.13.3</ecNumber>
    </recommendedName>
</protein>
<comment type="catalytic activity">
    <reaction evidence="1">
        <text>ATP + protein L-histidine = ADP + protein N-phospho-L-histidine.</text>
        <dbReference type="EC" id="2.7.13.3"/>
    </reaction>
</comment>
<dbReference type="SUPFAM" id="SSF47384">
    <property type="entry name" value="Homodimeric domain of signal transducing histidine kinase"/>
    <property type="match status" value="1"/>
</dbReference>
<dbReference type="InterPro" id="IPR036890">
    <property type="entry name" value="HATPase_C_sf"/>
</dbReference>
<evidence type="ECO:0000256" key="6">
    <source>
        <dbReference type="ARBA" id="ARBA00022777"/>
    </source>
</evidence>
<dbReference type="EC" id="2.7.13.3" evidence="3"/>
<dbReference type="CDD" id="cd00075">
    <property type="entry name" value="HATPase"/>
    <property type="match status" value="1"/>
</dbReference>
<evidence type="ECO:0000259" key="11">
    <source>
        <dbReference type="PROSITE" id="PS50113"/>
    </source>
</evidence>
<evidence type="ECO:0000256" key="8">
    <source>
        <dbReference type="SAM" id="Phobius"/>
    </source>
</evidence>
<dbReference type="InterPro" id="IPR005467">
    <property type="entry name" value="His_kinase_dom"/>
</dbReference>
<gene>
    <name evidence="12" type="ORF">ACFPGP_22125</name>
</gene>
<dbReference type="CDD" id="cd00082">
    <property type="entry name" value="HisKA"/>
    <property type="match status" value="1"/>
</dbReference>
<dbReference type="PROSITE" id="PS50109">
    <property type="entry name" value="HIS_KIN"/>
    <property type="match status" value="1"/>
</dbReference>
<dbReference type="Pfam" id="PF00512">
    <property type="entry name" value="HisKA"/>
    <property type="match status" value="1"/>
</dbReference>
<proteinExistence type="predicted"/>
<dbReference type="InterPro" id="IPR050736">
    <property type="entry name" value="Sensor_HK_Regulatory"/>
</dbReference>
<feature type="domain" description="PAC" evidence="11">
    <location>
        <begin position="361"/>
        <end position="413"/>
    </location>
</feature>
<keyword evidence="12" id="KW-0547">Nucleotide-binding</keyword>
<name>A0ABW0BPR1_9ACTN</name>
<dbReference type="Pfam" id="PF02518">
    <property type="entry name" value="HATPase_c"/>
    <property type="match status" value="1"/>
</dbReference>
<dbReference type="Gene3D" id="3.30.565.10">
    <property type="entry name" value="Histidine kinase-like ATPase, C-terminal domain"/>
    <property type="match status" value="1"/>
</dbReference>
<accession>A0ABW0BPR1</accession>
<evidence type="ECO:0000256" key="3">
    <source>
        <dbReference type="ARBA" id="ARBA00012438"/>
    </source>
</evidence>
<evidence type="ECO:0000256" key="2">
    <source>
        <dbReference type="ARBA" id="ARBA00004236"/>
    </source>
</evidence>
<comment type="subcellular location">
    <subcellularLocation>
        <location evidence="2">Cell membrane</location>
    </subcellularLocation>
</comment>
<dbReference type="SMART" id="SM00086">
    <property type="entry name" value="PAC"/>
    <property type="match status" value="1"/>
</dbReference>
<dbReference type="Gene3D" id="1.10.287.130">
    <property type="match status" value="1"/>
</dbReference>
<feature type="domain" description="Histidine kinase" evidence="9">
    <location>
        <begin position="438"/>
        <end position="656"/>
    </location>
</feature>
<dbReference type="PROSITE" id="PS50112">
    <property type="entry name" value="PAS"/>
    <property type="match status" value="1"/>
</dbReference>
<dbReference type="InterPro" id="IPR036097">
    <property type="entry name" value="HisK_dim/P_sf"/>
</dbReference>
<feature type="transmembrane region" description="Helical" evidence="8">
    <location>
        <begin position="41"/>
        <end position="58"/>
    </location>
</feature>
<dbReference type="EMBL" id="JBHSKD010000027">
    <property type="protein sequence ID" value="MFC5179394.1"/>
    <property type="molecule type" value="Genomic_DNA"/>
</dbReference>
<reference evidence="13" key="1">
    <citation type="journal article" date="2019" name="Int. J. Syst. Evol. Microbiol.">
        <title>The Global Catalogue of Microorganisms (GCM) 10K type strain sequencing project: providing services to taxonomists for standard genome sequencing and annotation.</title>
        <authorList>
            <consortium name="The Broad Institute Genomics Platform"/>
            <consortium name="The Broad Institute Genome Sequencing Center for Infectious Disease"/>
            <person name="Wu L."/>
            <person name="Ma J."/>
        </authorList>
    </citation>
    <scope>NUCLEOTIDE SEQUENCE [LARGE SCALE GENOMIC DNA]</scope>
    <source>
        <strain evidence="13">DFY41</strain>
    </source>
</reference>
<evidence type="ECO:0000259" key="10">
    <source>
        <dbReference type="PROSITE" id="PS50112"/>
    </source>
</evidence>
<dbReference type="InterPro" id="IPR000014">
    <property type="entry name" value="PAS"/>
</dbReference>
<feature type="transmembrane region" description="Helical" evidence="8">
    <location>
        <begin position="212"/>
        <end position="231"/>
    </location>
</feature>
<dbReference type="GO" id="GO:0005524">
    <property type="term" value="F:ATP binding"/>
    <property type="evidence" value="ECO:0007669"/>
    <property type="project" value="UniProtKB-KW"/>
</dbReference>
<feature type="transmembrane region" description="Helical" evidence="8">
    <location>
        <begin position="187"/>
        <end position="205"/>
    </location>
</feature>
<dbReference type="InterPro" id="IPR001610">
    <property type="entry name" value="PAC"/>
</dbReference>
<dbReference type="SMART" id="SM00387">
    <property type="entry name" value="HATPase_c"/>
    <property type="match status" value="1"/>
</dbReference>
<feature type="transmembrane region" description="Helical" evidence="8">
    <location>
        <begin position="243"/>
        <end position="267"/>
    </location>
</feature>